<reference evidence="2" key="1">
    <citation type="submission" date="2023-07" db="EMBL/GenBank/DDBJ databases">
        <authorList>
            <consortium name="AG Swart"/>
            <person name="Singh M."/>
            <person name="Singh A."/>
            <person name="Seah K."/>
            <person name="Emmerich C."/>
        </authorList>
    </citation>
    <scope>NUCLEOTIDE SEQUENCE</scope>
    <source>
        <strain evidence="2">DP1</strain>
    </source>
</reference>
<keyword evidence="1" id="KW-0812">Transmembrane</keyword>
<evidence type="ECO:0000256" key="1">
    <source>
        <dbReference type="SAM" id="Phobius"/>
    </source>
</evidence>
<evidence type="ECO:0000313" key="2">
    <source>
        <dbReference type="EMBL" id="CAI2359809.1"/>
    </source>
</evidence>
<keyword evidence="3" id="KW-1185">Reference proteome</keyword>
<accession>A0AAD1U697</accession>
<feature type="transmembrane region" description="Helical" evidence="1">
    <location>
        <begin position="467"/>
        <end position="489"/>
    </location>
</feature>
<feature type="transmembrane region" description="Helical" evidence="1">
    <location>
        <begin position="33"/>
        <end position="52"/>
    </location>
</feature>
<feature type="transmembrane region" description="Helical" evidence="1">
    <location>
        <begin position="366"/>
        <end position="389"/>
    </location>
</feature>
<gene>
    <name evidence="2" type="ORF">ECRASSUSDP1_LOCUS1103</name>
</gene>
<evidence type="ECO:0000313" key="3">
    <source>
        <dbReference type="Proteomes" id="UP001295684"/>
    </source>
</evidence>
<comment type="caution">
    <text evidence="2">The sequence shown here is derived from an EMBL/GenBank/DDBJ whole genome shotgun (WGS) entry which is preliminary data.</text>
</comment>
<keyword evidence="1" id="KW-0472">Membrane</keyword>
<dbReference type="AlphaFoldDB" id="A0AAD1U697"/>
<proteinExistence type="predicted"/>
<name>A0AAD1U697_EUPCR</name>
<sequence>MPPKANSRLQRSNLAERSLLNEEEKVYLNVQRAYRFGIVILAIANFIASWIASSGISSYTASLRDLEENWSQRPIVDIQAVQGTCPQGYEPLIQDEWPGTIGGCDCSDTWAFYYSDLDRGYCSRNQTRVGCKHVNERPPVPLTTFYSYKICAKREGEPFYKAERPSSHFGDSSCPYGYQSCGNGDAKERYCVKEGSLCPVNNIKIGKSSYEFSDDYKTIQLDSEVVLGFTNTSNSLAISRINIAEGNICADPEESDVTEGRKIYLLSERSSSQCSNKIAGETIDPRYEELGIIREDRLYQDNGVTKETQGLPNYPTEDSENYYWNLYQNRFFQWHPDCDGAAGLSKVDIISLIDNSMDVPGSLSTVFWQCLIFLCIVLALLLIYFCVSAPTNKSEVDCLKIFEYVSVFTKLCLIIIVIYYWFSTISTINSFSSVVYQIGVSQCSDEFTDKIFMSYSTTLGSSNGKNYFSLVTSIIVLLTCGAYAVLLFIGKFNAFFRPVNKPHKADYSIVELQNANSSSSSD</sequence>
<organism evidence="2 3">
    <name type="scientific">Euplotes crassus</name>
    <dbReference type="NCBI Taxonomy" id="5936"/>
    <lineage>
        <taxon>Eukaryota</taxon>
        <taxon>Sar</taxon>
        <taxon>Alveolata</taxon>
        <taxon>Ciliophora</taxon>
        <taxon>Intramacronucleata</taxon>
        <taxon>Spirotrichea</taxon>
        <taxon>Hypotrichia</taxon>
        <taxon>Euplotida</taxon>
        <taxon>Euplotidae</taxon>
        <taxon>Moneuplotes</taxon>
    </lineage>
</organism>
<keyword evidence="1" id="KW-1133">Transmembrane helix</keyword>
<dbReference type="EMBL" id="CAMPGE010001041">
    <property type="protein sequence ID" value="CAI2359809.1"/>
    <property type="molecule type" value="Genomic_DNA"/>
</dbReference>
<protein>
    <submittedName>
        <fullName evidence="2">Uncharacterized protein</fullName>
    </submittedName>
</protein>
<dbReference type="Proteomes" id="UP001295684">
    <property type="component" value="Unassembled WGS sequence"/>
</dbReference>
<feature type="transmembrane region" description="Helical" evidence="1">
    <location>
        <begin position="401"/>
        <end position="422"/>
    </location>
</feature>